<keyword evidence="4" id="KW-1185">Reference proteome</keyword>
<dbReference type="EnsemblPlants" id="OPUNC05G07340.1">
    <property type="protein sequence ID" value="OPUNC05G07340.1"/>
    <property type="gene ID" value="OPUNC05G07340"/>
</dbReference>
<evidence type="ECO:0000313" key="3">
    <source>
        <dbReference type="EnsemblPlants" id="OPUNC05G07320.1"/>
    </source>
</evidence>
<dbReference type="PANTHER" id="PTHR34710">
    <property type="entry name" value="OS03G0834100 PROTEIN"/>
    <property type="match status" value="1"/>
</dbReference>
<feature type="compositionally biased region" description="Polar residues" evidence="1">
    <location>
        <begin position="9"/>
        <end position="25"/>
    </location>
</feature>
<sequence length="381" mass="43271">MASQPLCGSDSSPRSVGDTVASQRSAGVPHQSFFTRDICQYQDNRDLGKIQNPFVEQGQGEPYPSEKGSLASYYYNLPTGELAEAVRWKSDTEKESCPHPPIMETGMTEVEETVPFSDALLHVHAVLNRPWPEPILVAPTTSNGKFRTLVATANDIGPPISPEELAALKPNEDDDMCIQSYKGAAYSEALLRNYIHEHGELYQDEKGTFMFDIDNSGLLDEIRCKKVTAEEMEEKVMKRRLTSQSLFLPELALASYNKRRKIKFELCEALFSRSFWEDRGFFKHLNFVAKRKDKKKLFFAEIEECGQTFEVRCCIPLDSVSEGGYYELKVPRRPGCRKGLDFDKCYSCHPYMKHPPDGLVYAGGHDSRKRNYLFGSCYKNM</sequence>
<reference evidence="3" key="1">
    <citation type="submission" date="2015-04" db="UniProtKB">
        <authorList>
            <consortium name="EnsemblPlants"/>
        </authorList>
    </citation>
    <scope>IDENTIFICATION</scope>
</reference>
<dbReference type="HOGENOM" id="CLU_726436_0_0_1"/>
<accession>A0A0E0KZZ6</accession>
<feature type="region of interest" description="Disordered" evidence="1">
    <location>
        <begin position="1"/>
        <end position="28"/>
    </location>
</feature>
<dbReference type="OMA" id="SPVCCYI"/>
<evidence type="ECO:0000256" key="1">
    <source>
        <dbReference type="SAM" id="MobiDB-lite"/>
    </source>
</evidence>
<feature type="domain" description="DUF3615" evidence="2">
    <location>
        <begin position="250"/>
        <end position="355"/>
    </location>
</feature>
<evidence type="ECO:0000313" key="4">
    <source>
        <dbReference type="Proteomes" id="UP000026962"/>
    </source>
</evidence>
<dbReference type="Gramene" id="OPUNC05G07320.1">
    <property type="protein sequence ID" value="OPUNC05G07320.1"/>
    <property type="gene ID" value="OPUNC05G07320"/>
</dbReference>
<proteinExistence type="predicted"/>
<dbReference type="Pfam" id="PF12274">
    <property type="entry name" value="DUF3615"/>
    <property type="match status" value="1"/>
</dbReference>
<dbReference type="Proteomes" id="UP000026962">
    <property type="component" value="Chromosome 5"/>
</dbReference>
<evidence type="ECO:0000259" key="2">
    <source>
        <dbReference type="Pfam" id="PF12274"/>
    </source>
</evidence>
<protein>
    <recommendedName>
        <fullName evidence="2">DUF3615 domain-containing protein</fullName>
    </recommendedName>
</protein>
<dbReference type="EnsemblPlants" id="OPUNC05G07320.1">
    <property type="protein sequence ID" value="OPUNC05G07320.1"/>
    <property type="gene ID" value="OPUNC05G07320"/>
</dbReference>
<reference evidence="3" key="2">
    <citation type="submission" date="2018-05" db="EMBL/GenBank/DDBJ databases">
        <title>OpunRS2 (Oryza punctata Reference Sequence Version 2).</title>
        <authorList>
            <person name="Zhang J."/>
            <person name="Kudrna D."/>
            <person name="Lee S."/>
            <person name="Talag J."/>
            <person name="Welchert J."/>
            <person name="Wing R.A."/>
        </authorList>
    </citation>
    <scope>NUCLEOTIDE SEQUENCE [LARGE SCALE GENOMIC DNA]</scope>
</reference>
<name>A0A0E0KZZ6_ORYPU</name>
<dbReference type="AlphaFoldDB" id="A0A0E0KZZ6"/>
<dbReference type="PANTHER" id="PTHR34710:SF13">
    <property type="entry name" value="OS05G0547600 PROTEIN"/>
    <property type="match status" value="1"/>
</dbReference>
<dbReference type="InterPro" id="IPR022059">
    <property type="entry name" value="DUF3615"/>
</dbReference>
<dbReference type="Gramene" id="OPUNC05G07340.1">
    <property type="protein sequence ID" value="OPUNC05G07340.1"/>
    <property type="gene ID" value="OPUNC05G07340"/>
</dbReference>
<organism evidence="3">
    <name type="scientific">Oryza punctata</name>
    <name type="common">Red rice</name>
    <dbReference type="NCBI Taxonomy" id="4537"/>
    <lineage>
        <taxon>Eukaryota</taxon>
        <taxon>Viridiplantae</taxon>
        <taxon>Streptophyta</taxon>
        <taxon>Embryophyta</taxon>
        <taxon>Tracheophyta</taxon>
        <taxon>Spermatophyta</taxon>
        <taxon>Magnoliopsida</taxon>
        <taxon>Liliopsida</taxon>
        <taxon>Poales</taxon>
        <taxon>Poaceae</taxon>
        <taxon>BOP clade</taxon>
        <taxon>Oryzoideae</taxon>
        <taxon>Oryzeae</taxon>
        <taxon>Oryzinae</taxon>
        <taxon>Oryza</taxon>
    </lineage>
</organism>